<feature type="signal peptide" evidence="1">
    <location>
        <begin position="1"/>
        <end position="20"/>
    </location>
</feature>
<sequence>MKKAFFITAMAALLGINAYGQDGVSNSSTGIHLGLKAGMNYSNIYDSKSEEYDAQGKYGVAGGLFLAIPIGRFLGIQPELMYSQKGYRQSGSFLASNYEFTRTSHYLDIPLLVSIKPTEVLTIQLGPQFSYLMKQKNVFNTGLGSVTNQNQFDNDNIRKNTLGAVVGLDFNFNRVVFGTRAGWDLQNNNGDGTSTNPRYKNVVVQATLGFRLF</sequence>
<feature type="chain" id="PRO_5045537097" evidence="1">
    <location>
        <begin position="21"/>
        <end position="213"/>
    </location>
</feature>
<keyword evidence="4" id="KW-1185">Reference proteome</keyword>
<protein>
    <submittedName>
        <fullName evidence="3">Porin family protein</fullName>
    </submittedName>
</protein>
<dbReference type="Pfam" id="PF13568">
    <property type="entry name" value="OMP_b-brl_2"/>
    <property type="match status" value="1"/>
</dbReference>
<evidence type="ECO:0000313" key="4">
    <source>
        <dbReference type="Proteomes" id="UP001597510"/>
    </source>
</evidence>
<accession>A0ABW5J2Z5</accession>
<dbReference type="InterPro" id="IPR025665">
    <property type="entry name" value="Beta-barrel_OMP_2"/>
</dbReference>
<keyword evidence="1" id="KW-0732">Signal</keyword>
<evidence type="ECO:0000259" key="2">
    <source>
        <dbReference type="Pfam" id="PF13568"/>
    </source>
</evidence>
<evidence type="ECO:0000256" key="1">
    <source>
        <dbReference type="SAM" id="SignalP"/>
    </source>
</evidence>
<gene>
    <name evidence="3" type="ORF">ACFSR2_01375</name>
</gene>
<dbReference type="EMBL" id="JBHULC010000003">
    <property type="protein sequence ID" value="MFD2519513.1"/>
    <property type="molecule type" value="Genomic_DNA"/>
</dbReference>
<evidence type="ECO:0000313" key="3">
    <source>
        <dbReference type="EMBL" id="MFD2519513.1"/>
    </source>
</evidence>
<organism evidence="3 4">
    <name type="scientific">Emticicia soli</name>
    <dbReference type="NCBI Taxonomy" id="2027878"/>
    <lineage>
        <taxon>Bacteria</taxon>
        <taxon>Pseudomonadati</taxon>
        <taxon>Bacteroidota</taxon>
        <taxon>Cytophagia</taxon>
        <taxon>Cytophagales</taxon>
        <taxon>Leadbetterellaceae</taxon>
        <taxon>Emticicia</taxon>
    </lineage>
</organism>
<dbReference type="RefSeq" id="WP_340236752.1">
    <property type="nucleotide sequence ID" value="NZ_JBBEWC010000006.1"/>
</dbReference>
<proteinExistence type="predicted"/>
<comment type="caution">
    <text evidence="3">The sequence shown here is derived from an EMBL/GenBank/DDBJ whole genome shotgun (WGS) entry which is preliminary data.</text>
</comment>
<feature type="domain" description="Outer membrane protein beta-barrel" evidence="2">
    <location>
        <begin position="29"/>
        <end position="179"/>
    </location>
</feature>
<dbReference type="Proteomes" id="UP001597510">
    <property type="component" value="Unassembled WGS sequence"/>
</dbReference>
<reference evidence="4" key="1">
    <citation type="journal article" date="2019" name="Int. J. Syst. Evol. Microbiol.">
        <title>The Global Catalogue of Microorganisms (GCM) 10K type strain sequencing project: providing services to taxonomists for standard genome sequencing and annotation.</title>
        <authorList>
            <consortium name="The Broad Institute Genomics Platform"/>
            <consortium name="The Broad Institute Genome Sequencing Center for Infectious Disease"/>
            <person name="Wu L."/>
            <person name="Ma J."/>
        </authorList>
    </citation>
    <scope>NUCLEOTIDE SEQUENCE [LARGE SCALE GENOMIC DNA]</scope>
    <source>
        <strain evidence="4">KCTC 52344</strain>
    </source>
</reference>
<name>A0ABW5J2Z5_9BACT</name>